<protein>
    <recommendedName>
        <fullName evidence="5">DUF2922 domain-containing protein</fullName>
    </recommendedName>
</protein>
<name>A0A0R2GZZ4_WEIVI</name>
<keyword evidence="3" id="KW-1185">Reference proteome</keyword>
<evidence type="ECO:0000313" key="1">
    <source>
        <dbReference type="EMBL" id="KRN45854.1"/>
    </source>
</evidence>
<dbReference type="GeneID" id="86899762"/>
<dbReference type="EMBL" id="UHIV01000001">
    <property type="protein sequence ID" value="SUP52273.1"/>
    <property type="molecule type" value="Genomic_DNA"/>
</dbReference>
<dbReference type="InterPro" id="IPR021321">
    <property type="entry name" value="DUF2922"/>
</dbReference>
<dbReference type="EMBL" id="JQBM01000005">
    <property type="protein sequence ID" value="KRN45854.1"/>
    <property type="molecule type" value="Genomic_DNA"/>
</dbReference>
<organism evidence="1 3">
    <name type="scientific">Weissella viridescens</name>
    <name type="common">Lactobacillus viridescens</name>
    <dbReference type="NCBI Taxonomy" id="1629"/>
    <lineage>
        <taxon>Bacteria</taxon>
        <taxon>Bacillati</taxon>
        <taxon>Bacillota</taxon>
        <taxon>Bacilli</taxon>
        <taxon>Lactobacillales</taxon>
        <taxon>Lactobacillaceae</taxon>
        <taxon>Weissella</taxon>
    </lineage>
</organism>
<dbReference type="Proteomes" id="UP000254621">
    <property type="component" value="Unassembled WGS sequence"/>
</dbReference>
<dbReference type="PATRIC" id="fig|1629.5.peg.1457"/>
<dbReference type="Pfam" id="PF11148">
    <property type="entry name" value="DUF2922"/>
    <property type="match status" value="1"/>
</dbReference>
<reference evidence="2 4" key="2">
    <citation type="submission" date="2018-06" db="EMBL/GenBank/DDBJ databases">
        <authorList>
            <consortium name="Pathogen Informatics"/>
            <person name="Doyle S."/>
        </authorList>
    </citation>
    <scope>NUCLEOTIDE SEQUENCE [LARGE SCALE GENOMIC DNA]</scope>
    <source>
        <strain evidence="2 4">NCTC13645</strain>
    </source>
</reference>
<dbReference type="RefSeq" id="WP_057747065.1">
    <property type="nucleotide sequence ID" value="NZ_BJLU01000008.1"/>
</dbReference>
<accession>A0A0R2GZZ4</accession>
<reference evidence="1 3" key="1">
    <citation type="journal article" date="2015" name="Genome Announc.">
        <title>Expanding the biotechnology potential of lactobacilli through comparative genomics of 213 strains and associated genera.</title>
        <authorList>
            <person name="Sun Z."/>
            <person name="Harris H.M."/>
            <person name="McCann A."/>
            <person name="Guo C."/>
            <person name="Argimon S."/>
            <person name="Zhang W."/>
            <person name="Yang X."/>
            <person name="Jeffery I.B."/>
            <person name="Cooney J.C."/>
            <person name="Kagawa T.F."/>
            <person name="Liu W."/>
            <person name="Song Y."/>
            <person name="Salvetti E."/>
            <person name="Wrobel A."/>
            <person name="Rasinkangas P."/>
            <person name="Parkhill J."/>
            <person name="Rea M.C."/>
            <person name="O'Sullivan O."/>
            <person name="Ritari J."/>
            <person name="Douillard F.P."/>
            <person name="Paul Ross R."/>
            <person name="Yang R."/>
            <person name="Briner A.E."/>
            <person name="Felis G.E."/>
            <person name="de Vos W.M."/>
            <person name="Barrangou R."/>
            <person name="Klaenhammer T.R."/>
            <person name="Caufield P.W."/>
            <person name="Cui Y."/>
            <person name="Zhang H."/>
            <person name="O'Toole P.W."/>
        </authorList>
    </citation>
    <scope>NUCLEOTIDE SEQUENCE [LARGE SCALE GENOMIC DNA]</scope>
    <source>
        <strain evidence="1 3">DSM 20410</strain>
    </source>
</reference>
<gene>
    <name evidence="1" type="ORF">IV50_GL001443</name>
    <name evidence="2" type="ORF">NCTC13645_00148</name>
</gene>
<proteinExistence type="predicted"/>
<dbReference type="AlphaFoldDB" id="A0A0R2GZZ4"/>
<evidence type="ECO:0000313" key="3">
    <source>
        <dbReference type="Proteomes" id="UP000051992"/>
    </source>
</evidence>
<evidence type="ECO:0000313" key="2">
    <source>
        <dbReference type="EMBL" id="SUP52273.1"/>
    </source>
</evidence>
<evidence type="ECO:0000313" key="4">
    <source>
        <dbReference type="Proteomes" id="UP000254621"/>
    </source>
</evidence>
<sequence length="80" mass="9173">MKQLNIHFILDTEHGDKKFTWKLNHADDQLTPETLKQALKALAACKWLTDAKGQVLWPKVKRVEAAYASTQLSDRVLIEL</sequence>
<evidence type="ECO:0008006" key="5">
    <source>
        <dbReference type="Google" id="ProtNLM"/>
    </source>
</evidence>
<dbReference type="OrthoDB" id="2149325at2"/>
<dbReference type="Proteomes" id="UP000051992">
    <property type="component" value="Unassembled WGS sequence"/>
</dbReference>
<dbReference type="STRING" id="1629.IV50_GL001443"/>